<accession>A0A5N6TYM2</accession>
<organism evidence="3 4">
    <name type="scientific">Aspergillus avenaceus</name>
    <dbReference type="NCBI Taxonomy" id="36643"/>
    <lineage>
        <taxon>Eukaryota</taxon>
        <taxon>Fungi</taxon>
        <taxon>Dikarya</taxon>
        <taxon>Ascomycota</taxon>
        <taxon>Pezizomycotina</taxon>
        <taxon>Eurotiomycetes</taxon>
        <taxon>Eurotiomycetidae</taxon>
        <taxon>Eurotiales</taxon>
        <taxon>Aspergillaceae</taxon>
        <taxon>Aspergillus</taxon>
        <taxon>Aspergillus subgen. Circumdati</taxon>
    </lineage>
</organism>
<feature type="region of interest" description="Disordered" evidence="1">
    <location>
        <begin position="499"/>
        <end position="563"/>
    </location>
</feature>
<proteinExistence type="predicted"/>
<dbReference type="Proteomes" id="UP000325780">
    <property type="component" value="Unassembled WGS sequence"/>
</dbReference>
<gene>
    <name evidence="3" type="ORF">BDV25DRAFT_152593</name>
</gene>
<name>A0A5N6TYM2_ASPAV</name>
<feature type="compositionally biased region" description="Basic and acidic residues" evidence="1">
    <location>
        <begin position="16"/>
        <end position="27"/>
    </location>
</feature>
<feature type="region of interest" description="Disordered" evidence="1">
    <location>
        <begin position="135"/>
        <end position="155"/>
    </location>
</feature>
<keyword evidence="4" id="KW-1185">Reference proteome</keyword>
<protein>
    <recommendedName>
        <fullName evidence="2">DUF8032 domain-containing protein</fullName>
    </recommendedName>
</protein>
<dbReference type="OrthoDB" id="5599902at2759"/>
<evidence type="ECO:0000259" key="2">
    <source>
        <dbReference type="Pfam" id="PF26087"/>
    </source>
</evidence>
<dbReference type="InterPro" id="IPR058345">
    <property type="entry name" value="DUF8032"/>
</dbReference>
<evidence type="ECO:0000313" key="3">
    <source>
        <dbReference type="EMBL" id="KAE8151483.1"/>
    </source>
</evidence>
<feature type="compositionally biased region" description="Polar residues" evidence="1">
    <location>
        <begin position="224"/>
        <end position="240"/>
    </location>
</feature>
<sequence length="771" mass="84784">MTGMVQTDLVHPPTSKYKDEPADEHLRHPASGHQGPPHLHLQHPRPTSLVQQQKHSNSPHQPSTTLSSSSYSPHTLGNGILHQPHPYGQTTQEPAYYASHPPYTAASAPTQYHSSGPPEIMATTAQMQRPYPPIYQTPQSGSPASVTSQPHEQHNRNLYNQSPQMASQIYGYPPYSPINPVQPPYAHASSQHPLTSGPMILPHQTSSAPIPHTQAPAISIATSPSTLSAQQQPTPPQRTVLNPPLPAATGTPIPPSSVHHQSPTIGASTSAAPGPIPATTPLVVRQDSNGVQWIAFEYSRDRVKMEYTIRCDVESVNVDSLSQEFKTENCVYPRACCSKDQYRGNRLVYETECNAVGWALAELNPALRGKRGLIQRAVDSWRNSNQDPRLRSRRVRRMAKMTRRQVPAQATAHMATASPVTPGVPNASLTAPGPRPPLGPLTMGPPQLHHHHAQPEGSANNEEVSGATDFTNGTNRPPVPDNHGQSPTEIRTAQVFHGYPAFPSPANAPGSVRGPSIPPLIRDSGISSLGRHPTVATSSSKVEDMEEEDGDDERNPSNDALFGVFPEGKRRKFILVDDSQRGCRVRVKVMLDQVDMNEIPDSYRMSNSVYPRTYFPVQMKNPPGQVVPGKRYFKDDNEMEDDEDTPTVGRVLVPAPSVDGDREVAVPKLTRARRKKEVLLNDLGYRMSWSQSRVFAGRMLFLQRSLDAYRNKMRSTMLAAGQEPTAIPRHFETRAGKRRFLERRKRTAPLGRGSGSNTYSASRRSAEEVEA</sequence>
<feature type="domain" description="DUF8032" evidence="2">
    <location>
        <begin position="291"/>
        <end position="385"/>
    </location>
</feature>
<feature type="region of interest" description="Disordered" evidence="1">
    <location>
        <begin position="1"/>
        <end position="99"/>
    </location>
</feature>
<feature type="region of interest" description="Disordered" evidence="1">
    <location>
        <begin position="733"/>
        <end position="771"/>
    </location>
</feature>
<feature type="compositionally biased region" description="Polar residues" evidence="1">
    <location>
        <begin position="136"/>
        <end position="155"/>
    </location>
</feature>
<dbReference type="EMBL" id="ML742070">
    <property type="protein sequence ID" value="KAE8151483.1"/>
    <property type="molecule type" value="Genomic_DNA"/>
</dbReference>
<dbReference type="PANTHER" id="PTHR22949">
    <property type="entry name" value="WHITE COLLAR 2 PROTEIN WC2"/>
    <property type="match status" value="1"/>
</dbReference>
<feature type="region of interest" description="Disordered" evidence="1">
    <location>
        <begin position="224"/>
        <end position="273"/>
    </location>
</feature>
<dbReference type="Pfam" id="PF26087">
    <property type="entry name" value="DUF8032"/>
    <property type="match status" value="1"/>
</dbReference>
<feature type="compositionally biased region" description="Polar residues" evidence="1">
    <location>
        <begin position="457"/>
        <end position="475"/>
    </location>
</feature>
<feature type="compositionally biased region" description="Basic residues" evidence="1">
    <location>
        <begin position="736"/>
        <end position="747"/>
    </location>
</feature>
<dbReference type="PANTHER" id="PTHR22949:SF0">
    <property type="entry name" value="RE27538P"/>
    <property type="match status" value="1"/>
</dbReference>
<feature type="compositionally biased region" description="Polar residues" evidence="1">
    <location>
        <begin position="258"/>
        <end position="271"/>
    </location>
</feature>
<feature type="region of interest" description="Disordered" evidence="1">
    <location>
        <begin position="401"/>
        <end position="487"/>
    </location>
</feature>
<evidence type="ECO:0000256" key="1">
    <source>
        <dbReference type="SAM" id="MobiDB-lite"/>
    </source>
</evidence>
<dbReference type="AlphaFoldDB" id="A0A5N6TYM2"/>
<evidence type="ECO:0000313" key="4">
    <source>
        <dbReference type="Proteomes" id="UP000325780"/>
    </source>
</evidence>
<feature type="compositionally biased region" description="Low complexity" evidence="1">
    <location>
        <begin position="58"/>
        <end position="76"/>
    </location>
</feature>
<reference evidence="3 4" key="1">
    <citation type="submission" date="2019-04" db="EMBL/GenBank/DDBJ databases">
        <title>Friends and foes A comparative genomics study of 23 Aspergillus species from section Flavi.</title>
        <authorList>
            <consortium name="DOE Joint Genome Institute"/>
            <person name="Kjaerbolling I."/>
            <person name="Vesth T."/>
            <person name="Frisvad J.C."/>
            <person name="Nybo J.L."/>
            <person name="Theobald S."/>
            <person name="Kildgaard S."/>
            <person name="Isbrandt T."/>
            <person name="Kuo A."/>
            <person name="Sato A."/>
            <person name="Lyhne E.K."/>
            <person name="Kogle M.E."/>
            <person name="Wiebenga A."/>
            <person name="Kun R.S."/>
            <person name="Lubbers R.J."/>
            <person name="Makela M.R."/>
            <person name="Barry K."/>
            <person name="Chovatia M."/>
            <person name="Clum A."/>
            <person name="Daum C."/>
            <person name="Haridas S."/>
            <person name="He G."/>
            <person name="LaButti K."/>
            <person name="Lipzen A."/>
            <person name="Mondo S."/>
            <person name="Riley R."/>
            <person name="Salamov A."/>
            <person name="Simmons B.A."/>
            <person name="Magnuson J.K."/>
            <person name="Henrissat B."/>
            <person name="Mortensen U.H."/>
            <person name="Larsen T.O."/>
            <person name="Devries R.P."/>
            <person name="Grigoriev I.V."/>
            <person name="Machida M."/>
            <person name="Baker S.E."/>
            <person name="Andersen M.R."/>
        </authorList>
    </citation>
    <scope>NUCLEOTIDE SEQUENCE [LARGE SCALE GENOMIC DNA]</scope>
    <source>
        <strain evidence="3 4">IBT 18842</strain>
    </source>
</reference>